<feature type="transmembrane region" description="Helical" evidence="1">
    <location>
        <begin position="25"/>
        <end position="48"/>
    </location>
</feature>
<sequence>MNLAAVTTVAGLEVRQRIRSTRWKWTLAILFLLISVLILGTLYLTVVIADQRYALWAEFLFDYTLGLILFLGLAAAPTMSATSINGDRRDATLALVQATPITSAELTLGKLLGSWLASLALIGVALPYLLWGLFTGPVSILAGVLGIVVTALLLGCYCGLGLGFSALTARPAASAMLTQATVLLLLVGLPIAFGMTVPLLYQDHEVRQARYVYNAGSVRQCDDAPRTKSVVHTERTWWLLLPNPLLVVSDAVASGVDHETIDSVRSAASVPALGQSLARSGPDLADLRCSQLDQSSDFQTIRDLSDRRDKRYIGHNWYLGLLANLVLGALGVWVAVRRLHVPARRLPKGVRVA</sequence>
<reference evidence="2 3" key="1">
    <citation type="journal article" date="2023" name="Virus Evol.">
        <title>Computational host range prediction-The good, the bad, and the ugly.</title>
        <authorList>
            <person name="Howell A.A."/>
            <person name="Versoza C.J."/>
            <person name="Pfeifer S.P."/>
        </authorList>
    </citation>
    <scope>NUCLEOTIDE SEQUENCE [LARGE SCALE GENOMIC DNA]</scope>
    <source>
        <strain evidence="2 3">1610/1b</strain>
    </source>
</reference>
<dbReference type="Pfam" id="PF12679">
    <property type="entry name" value="ABC2_membrane_2"/>
    <property type="match status" value="1"/>
</dbReference>
<keyword evidence="1" id="KW-0472">Membrane</keyword>
<keyword evidence="1" id="KW-0812">Transmembrane</keyword>
<feature type="transmembrane region" description="Helical" evidence="1">
    <location>
        <begin position="60"/>
        <end position="79"/>
    </location>
</feature>
<feature type="transmembrane region" description="Helical" evidence="1">
    <location>
        <begin position="140"/>
        <end position="168"/>
    </location>
</feature>
<feature type="transmembrane region" description="Helical" evidence="1">
    <location>
        <begin position="115"/>
        <end position="134"/>
    </location>
</feature>
<keyword evidence="1" id="KW-1133">Transmembrane helix</keyword>
<proteinExistence type="predicted"/>
<protein>
    <submittedName>
        <fullName evidence="2">ABC transporter permease subunit</fullName>
    </submittedName>
</protein>
<name>A0ABZ2TZL7_9ACTN</name>
<evidence type="ECO:0000313" key="3">
    <source>
        <dbReference type="Proteomes" id="UP001479933"/>
    </source>
</evidence>
<accession>A0ABZ2TZL7</accession>
<evidence type="ECO:0000313" key="2">
    <source>
        <dbReference type="EMBL" id="WYY06069.1"/>
    </source>
</evidence>
<gene>
    <name evidence="2" type="ORF">RVF87_13400</name>
</gene>
<dbReference type="EMBL" id="CP136137">
    <property type="protein sequence ID" value="WYY06069.1"/>
    <property type="molecule type" value="Genomic_DNA"/>
</dbReference>
<dbReference type="Proteomes" id="UP001479933">
    <property type="component" value="Chromosome"/>
</dbReference>
<feature type="transmembrane region" description="Helical" evidence="1">
    <location>
        <begin position="317"/>
        <end position="336"/>
    </location>
</feature>
<organism evidence="2 3">
    <name type="scientific">Gordonia hydrophobica</name>
    <dbReference type="NCBI Taxonomy" id="40516"/>
    <lineage>
        <taxon>Bacteria</taxon>
        <taxon>Bacillati</taxon>
        <taxon>Actinomycetota</taxon>
        <taxon>Actinomycetes</taxon>
        <taxon>Mycobacteriales</taxon>
        <taxon>Gordoniaceae</taxon>
        <taxon>Gordonia</taxon>
    </lineage>
</organism>
<evidence type="ECO:0000256" key="1">
    <source>
        <dbReference type="SAM" id="Phobius"/>
    </source>
</evidence>
<feature type="transmembrane region" description="Helical" evidence="1">
    <location>
        <begin position="180"/>
        <end position="201"/>
    </location>
</feature>
<dbReference type="PANTHER" id="PTHR43471">
    <property type="entry name" value="ABC TRANSPORTER PERMEASE"/>
    <property type="match status" value="1"/>
</dbReference>
<dbReference type="RefSeq" id="WP_066161699.1">
    <property type="nucleotide sequence ID" value="NZ_CP136137.1"/>
</dbReference>
<keyword evidence="3" id="KW-1185">Reference proteome</keyword>